<reference evidence="1 2" key="1">
    <citation type="submission" date="2023-07" db="EMBL/GenBank/DDBJ databases">
        <title>Genomic Encyclopedia of Type Strains, Phase IV (KMG-IV): sequencing the most valuable type-strain genomes for metagenomic binning, comparative biology and taxonomic classification.</title>
        <authorList>
            <person name="Goeker M."/>
        </authorList>
    </citation>
    <scope>NUCLEOTIDE SEQUENCE [LARGE SCALE GENOMIC DNA]</scope>
    <source>
        <strain evidence="1 2">DSM 12396</strain>
    </source>
</reference>
<dbReference type="Proteomes" id="UP001225644">
    <property type="component" value="Unassembled WGS sequence"/>
</dbReference>
<keyword evidence="2" id="KW-1185">Reference proteome</keyword>
<proteinExistence type="predicted"/>
<protein>
    <submittedName>
        <fullName evidence="1">Uncharacterized protein</fullName>
    </submittedName>
</protein>
<evidence type="ECO:0000313" key="2">
    <source>
        <dbReference type="Proteomes" id="UP001225644"/>
    </source>
</evidence>
<dbReference type="EMBL" id="JAUSUX010000023">
    <property type="protein sequence ID" value="MDQ0287321.1"/>
    <property type="molecule type" value="Genomic_DNA"/>
</dbReference>
<gene>
    <name evidence="1" type="ORF">J2Z49_002442</name>
</gene>
<name>A0ABU0B3M2_9FIRM</name>
<accession>A0ABU0B3M2</accession>
<evidence type="ECO:0000313" key="1">
    <source>
        <dbReference type="EMBL" id="MDQ0287321.1"/>
    </source>
</evidence>
<comment type="caution">
    <text evidence="1">The sequence shown here is derived from an EMBL/GenBank/DDBJ whole genome shotgun (WGS) entry which is preliminary data.</text>
</comment>
<sequence length="444" mass="50199">MKEYHSSGGKIPEGAYRALEYPLYKAIGDRRSRRFGLGMTLESEALGFSSPREPVPLSEIEEALLIWAATGLTGSQLGDLPPRVGLGLLVQSTGRTWPSSCNNQGTELFYTNDRGTYMVKIRDLYPEEKVALLFKEGMSPEEKVEKILEVVDRCRVKLYDGRADLPKGMPGLFDFNAWNTNKPGTTLFIPVTSVTIEYINLLFLFTSSRYGFLIVDELHGGRPAGMEEALKKGLVRRDLVLSLFELEMRVLTMLVVEQAFMCQNINLALQAMGLGGWTFTGFVARFLLGGVPPYKGLGFRFITPKKGLTDPPQSIPVGIDGLYQAYCPPYYKSMDEAVDAFLEHKNQRAGAAMCYLAPDDVRGEMKKVTPERVEVVKSVCNYIYETYGRFPAFVDPMYSRLTAQAHHLELEFYDKYYPPGSYTDLHRQHFTLWHPELENPFKDY</sequence>
<organism evidence="1 2">
    <name type="scientific">Desulfofundulus luciae</name>
    <dbReference type="NCBI Taxonomy" id="74702"/>
    <lineage>
        <taxon>Bacteria</taxon>
        <taxon>Bacillati</taxon>
        <taxon>Bacillota</taxon>
        <taxon>Clostridia</taxon>
        <taxon>Eubacteriales</taxon>
        <taxon>Peptococcaceae</taxon>
        <taxon>Desulfofundulus</taxon>
    </lineage>
</organism>
<dbReference type="RefSeq" id="WP_307403185.1">
    <property type="nucleotide sequence ID" value="NZ_JAUSUX010000023.1"/>
</dbReference>